<protein>
    <submittedName>
        <fullName evidence="2">Uncharacterized protein</fullName>
    </submittedName>
</protein>
<comment type="caution">
    <text evidence="2">The sequence shown here is derived from an EMBL/GenBank/DDBJ whole genome shotgun (WGS) entry which is preliminary data.</text>
</comment>
<accession>A0A9J6NYC6</accession>
<feature type="transmembrane region" description="Helical" evidence="1">
    <location>
        <begin position="115"/>
        <end position="137"/>
    </location>
</feature>
<proteinExistence type="predicted"/>
<dbReference type="Proteomes" id="UP001056429">
    <property type="component" value="Unassembled WGS sequence"/>
</dbReference>
<name>A0A9J6NYC6_9CLOT</name>
<dbReference type="RefSeq" id="WP_250857856.1">
    <property type="nucleotide sequence ID" value="NZ_JAGSOJ010000001.1"/>
</dbReference>
<keyword evidence="1" id="KW-0812">Transmembrane</keyword>
<keyword evidence="1" id="KW-0472">Membrane</keyword>
<reference evidence="2" key="2">
    <citation type="submission" date="2021-04" db="EMBL/GenBank/DDBJ databases">
        <authorList>
            <person name="Dong X."/>
        </authorList>
    </citation>
    <scope>NUCLEOTIDE SEQUENCE</scope>
    <source>
        <strain evidence="2">ZWT</strain>
    </source>
</reference>
<gene>
    <name evidence="2" type="ORF">KDK92_04495</name>
</gene>
<sequence>MNKLKKLEKFIIILNIIISISFISLLVIGKWPNWWEYVILERSPMTWFESMLLWSCFMLCGGCLLFSILREEKSKSILWIILVLGFAFLTLDERFALHERIRDGFLAPKGIKIPLFFWTSAGDFILLVFMVIGLLMLPKILKLFRERKTALIFFIIGIFFAVTAILMDSLNVHEMSIEFLRVEQFIEEIFETTGMLFFLNSLFLLFTDYFRKTFQMSVTTSEEKYN</sequence>
<dbReference type="EMBL" id="JAGSOJ010000001">
    <property type="protein sequence ID" value="MCM1988990.1"/>
    <property type="molecule type" value="Genomic_DNA"/>
</dbReference>
<organism evidence="2 3">
    <name type="scientific">Oceanirhabdus seepicola</name>
    <dbReference type="NCBI Taxonomy" id="2828781"/>
    <lineage>
        <taxon>Bacteria</taxon>
        <taxon>Bacillati</taxon>
        <taxon>Bacillota</taxon>
        <taxon>Clostridia</taxon>
        <taxon>Eubacteriales</taxon>
        <taxon>Clostridiaceae</taxon>
        <taxon>Oceanirhabdus</taxon>
    </lineage>
</organism>
<feature type="transmembrane region" description="Helical" evidence="1">
    <location>
        <begin position="76"/>
        <end position="95"/>
    </location>
</feature>
<feature type="transmembrane region" description="Helical" evidence="1">
    <location>
        <begin position="12"/>
        <end position="31"/>
    </location>
</feature>
<feature type="transmembrane region" description="Helical" evidence="1">
    <location>
        <begin position="189"/>
        <end position="207"/>
    </location>
</feature>
<feature type="transmembrane region" description="Helical" evidence="1">
    <location>
        <begin position="51"/>
        <end position="69"/>
    </location>
</feature>
<keyword evidence="3" id="KW-1185">Reference proteome</keyword>
<evidence type="ECO:0000313" key="2">
    <source>
        <dbReference type="EMBL" id="MCM1988990.1"/>
    </source>
</evidence>
<reference evidence="2" key="1">
    <citation type="journal article" date="2021" name="mSystems">
        <title>Bacteria and Archaea Synergistically Convert Glycine Betaine to Biogenic Methane in the Formosa Cold Seep of the South China Sea.</title>
        <authorList>
            <person name="Li L."/>
            <person name="Zhang W."/>
            <person name="Zhang S."/>
            <person name="Song L."/>
            <person name="Sun Q."/>
            <person name="Zhang H."/>
            <person name="Xiang H."/>
            <person name="Dong X."/>
        </authorList>
    </citation>
    <scope>NUCLEOTIDE SEQUENCE</scope>
    <source>
        <strain evidence="2">ZWT</strain>
    </source>
</reference>
<evidence type="ECO:0000256" key="1">
    <source>
        <dbReference type="SAM" id="Phobius"/>
    </source>
</evidence>
<dbReference type="AlphaFoldDB" id="A0A9J6NYC6"/>
<evidence type="ECO:0000313" key="3">
    <source>
        <dbReference type="Proteomes" id="UP001056429"/>
    </source>
</evidence>
<feature type="transmembrane region" description="Helical" evidence="1">
    <location>
        <begin position="149"/>
        <end position="169"/>
    </location>
</feature>
<keyword evidence="1" id="KW-1133">Transmembrane helix</keyword>